<dbReference type="GO" id="GO:0022627">
    <property type="term" value="C:cytosolic small ribosomal subunit"/>
    <property type="evidence" value="ECO:0007669"/>
    <property type="project" value="TreeGrafter"/>
</dbReference>
<evidence type="ECO:0000256" key="2">
    <source>
        <dbReference type="ARBA" id="ARBA00038695"/>
    </source>
</evidence>
<dbReference type="InterPro" id="IPR036567">
    <property type="entry name" value="RHF-like"/>
</dbReference>
<comment type="subunit">
    <text evidence="2">Associates exclusively with 100S ribosomes, which are dimers of 70S ribosomes.</text>
</comment>
<name>A0A6P1MCF6_9BACT</name>
<dbReference type="KEGG" id="taer:GT409_12650"/>
<dbReference type="SUPFAM" id="SSF69754">
    <property type="entry name" value="Ribosome binding protein Y (YfiA homologue)"/>
    <property type="match status" value="1"/>
</dbReference>
<dbReference type="GO" id="GO:0043024">
    <property type="term" value="F:ribosomal small subunit binding"/>
    <property type="evidence" value="ECO:0007669"/>
    <property type="project" value="TreeGrafter"/>
</dbReference>
<keyword evidence="5" id="KW-1185">Reference proteome</keyword>
<dbReference type="PANTHER" id="PTHR33231:SF1">
    <property type="entry name" value="30S RIBOSOMAL PROTEIN"/>
    <property type="match status" value="1"/>
</dbReference>
<dbReference type="InterPro" id="IPR003489">
    <property type="entry name" value="RHF/RaiA"/>
</dbReference>
<dbReference type="RefSeq" id="WP_160629432.1">
    <property type="nucleotide sequence ID" value="NZ_CP047593.1"/>
</dbReference>
<dbReference type="Proteomes" id="UP000464954">
    <property type="component" value="Chromosome"/>
</dbReference>
<gene>
    <name evidence="4" type="primary">raiA</name>
    <name evidence="4" type="ORF">GT409_12650</name>
</gene>
<dbReference type="Pfam" id="PF02482">
    <property type="entry name" value="Ribosomal_S30AE"/>
    <property type="match status" value="1"/>
</dbReference>
<dbReference type="PANTHER" id="PTHR33231">
    <property type="entry name" value="30S RIBOSOMAL PROTEIN"/>
    <property type="match status" value="1"/>
</dbReference>
<evidence type="ECO:0000256" key="3">
    <source>
        <dbReference type="ARBA" id="ARBA00041148"/>
    </source>
</evidence>
<sequence>MQVHITGRHVEITEGIREHIYAKADRSLSGLSRIQDVQVVLELQKRMHTAEVVIKGKNLHVEAESTSQNMYTSIDEAIEKAERQLRKLREKVQDHH</sequence>
<dbReference type="GO" id="GO:0045900">
    <property type="term" value="P:negative regulation of translational elongation"/>
    <property type="evidence" value="ECO:0007669"/>
    <property type="project" value="TreeGrafter"/>
</dbReference>
<proteinExistence type="predicted"/>
<reference evidence="4 5" key="1">
    <citation type="submission" date="2020-01" db="EMBL/GenBank/DDBJ databases">
        <title>Ponticoccus aerotolerans gen. nov., sp. nov., an anaerobic bacterium and proposal of Ponticoccusceae fam. nov., Ponticoccusles ord. nov. and Ponticoccuse classis nov. in the phylum Kiritimatiellaeota.</title>
        <authorList>
            <person name="Zhou L.Y."/>
            <person name="Du Z.J."/>
        </authorList>
    </citation>
    <scope>NUCLEOTIDE SEQUENCE [LARGE SCALE GENOMIC DNA]</scope>
    <source>
        <strain evidence="4 5">S-5007</strain>
    </source>
</reference>
<dbReference type="AlphaFoldDB" id="A0A6P1MCF6"/>
<evidence type="ECO:0000313" key="4">
    <source>
        <dbReference type="EMBL" id="QHI70254.1"/>
    </source>
</evidence>
<evidence type="ECO:0000256" key="1">
    <source>
        <dbReference type="ARBA" id="ARBA00022845"/>
    </source>
</evidence>
<dbReference type="NCBIfam" id="TIGR00741">
    <property type="entry name" value="yfiA"/>
    <property type="match status" value="1"/>
</dbReference>
<dbReference type="CDD" id="cd00552">
    <property type="entry name" value="RaiA"/>
    <property type="match status" value="1"/>
</dbReference>
<dbReference type="EMBL" id="CP047593">
    <property type="protein sequence ID" value="QHI70254.1"/>
    <property type="molecule type" value="Genomic_DNA"/>
</dbReference>
<accession>A0A6P1MCF6</accession>
<evidence type="ECO:0000313" key="5">
    <source>
        <dbReference type="Proteomes" id="UP000464954"/>
    </source>
</evidence>
<dbReference type="Gene3D" id="3.30.160.100">
    <property type="entry name" value="Ribosome hibernation promotion factor-like"/>
    <property type="match status" value="1"/>
</dbReference>
<dbReference type="InterPro" id="IPR050574">
    <property type="entry name" value="HPF/YfiA_ribosome-assoc"/>
</dbReference>
<keyword evidence="1" id="KW-0810">Translation regulation</keyword>
<protein>
    <recommendedName>
        <fullName evidence="3">Ribosome hibernation promoting factor</fullName>
    </recommendedName>
</protein>
<organism evidence="4 5">
    <name type="scientific">Tichowtungia aerotolerans</name>
    <dbReference type="NCBI Taxonomy" id="2697043"/>
    <lineage>
        <taxon>Bacteria</taxon>
        <taxon>Pseudomonadati</taxon>
        <taxon>Kiritimatiellota</taxon>
        <taxon>Tichowtungiia</taxon>
        <taxon>Tichowtungiales</taxon>
        <taxon>Tichowtungiaceae</taxon>
        <taxon>Tichowtungia</taxon>
    </lineage>
</organism>